<sequence>MSACKPVCLLALLLSVPFLALGQKVANSEWATKVIDLSNKTFMIGEEGDTSKAGHDLHLLFLFHKEGIATFRTRRGNKIIKDSSISWRFTGDSLCLQPSSISLQAEGKAELIDREPMKYFIVKARGGYLLKGKDDQMFLVEQK</sequence>
<proteinExistence type="predicted"/>
<dbReference type="AlphaFoldDB" id="A0A327NMS2"/>
<organism evidence="2 3">
    <name type="scientific">Spirosoma telluris</name>
    <dbReference type="NCBI Taxonomy" id="2183553"/>
    <lineage>
        <taxon>Bacteria</taxon>
        <taxon>Pseudomonadati</taxon>
        <taxon>Bacteroidota</taxon>
        <taxon>Cytophagia</taxon>
        <taxon>Cytophagales</taxon>
        <taxon>Cytophagaceae</taxon>
        <taxon>Spirosoma</taxon>
    </lineage>
</organism>
<dbReference type="OrthoDB" id="886690at2"/>
<comment type="caution">
    <text evidence="2">The sequence shown here is derived from an EMBL/GenBank/DDBJ whole genome shotgun (WGS) entry which is preliminary data.</text>
</comment>
<keyword evidence="1" id="KW-0732">Signal</keyword>
<evidence type="ECO:0000313" key="2">
    <source>
        <dbReference type="EMBL" id="RAI75689.1"/>
    </source>
</evidence>
<evidence type="ECO:0008006" key="4">
    <source>
        <dbReference type="Google" id="ProtNLM"/>
    </source>
</evidence>
<accession>A0A327NMS2</accession>
<keyword evidence="3" id="KW-1185">Reference proteome</keyword>
<feature type="chain" id="PRO_5016381620" description="Copper resistance protein NlpE" evidence="1">
    <location>
        <begin position="21"/>
        <end position="143"/>
    </location>
</feature>
<reference evidence="2 3" key="1">
    <citation type="submission" date="2018-06" db="EMBL/GenBank/DDBJ databases">
        <title>Spirosoma sp. HMF3257 Genome sequencing and assembly.</title>
        <authorList>
            <person name="Kang H."/>
            <person name="Cha I."/>
            <person name="Kim H."/>
            <person name="Kang J."/>
            <person name="Joh K."/>
        </authorList>
    </citation>
    <scope>NUCLEOTIDE SEQUENCE [LARGE SCALE GENOMIC DNA]</scope>
    <source>
        <strain evidence="2 3">HMF3257</strain>
    </source>
</reference>
<evidence type="ECO:0000313" key="3">
    <source>
        <dbReference type="Proteomes" id="UP000249016"/>
    </source>
</evidence>
<evidence type="ECO:0000256" key="1">
    <source>
        <dbReference type="SAM" id="SignalP"/>
    </source>
</evidence>
<feature type="signal peptide" evidence="1">
    <location>
        <begin position="1"/>
        <end position="20"/>
    </location>
</feature>
<gene>
    <name evidence="2" type="ORF">HMF3257_18790</name>
</gene>
<protein>
    <recommendedName>
        <fullName evidence="4">Copper resistance protein NlpE</fullName>
    </recommendedName>
</protein>
<dbReference type="Proteomes" id="UP000249016">
    <property type="component" value="Unassembled WGS sequence"/>
</dbReference>
<name>A0A327NMS2_9BACT</name>
<dbReference type="EMBL" id="QLII01000001">
    <property type="protein sequence ID" value="RAI75689.1"/>
    <property type="molecule type" value="Genomic_DNA"/>
</dbReference>
<dbReference type="RefSeq" id="WP_111344371.1">
    <property type="nucleotide sequence ID" value="NZ_QLII01000001.1"/>
</dbReference>